<gene>
    <name evidence="4" type="ORF">SAMN06265218_10781</name>
</gene>
<dbReference type="Gene3D" id="3.20.20.120">
    <property type="entry name" value="Enolase-like C-terminal domain"/>
    <property type="match status" value="1"/>
</dbReference>
<dbReference type="InterPro" id="IPR029065">
    <property type="entry name" value="Enolase_C-like"/>
</dbReference>
<keyword evidence="5" id="KW-1185">Reference proteome</keyword>
<sequence length="432" mass="48639">MPKNNNIQITDTYSDFEREKLKIPFGFKGGYLSELWQTGVRLTSAKGNRSIGLGTQSVLYGDPDIFSSWSEAGSNALMYALTERALQLVESMSFDTPVGLMEELVPDLRREARRITGKQDVNENFVLNALVGLDNAAWLLYAAETGRNTFEKMIPAAYKPALSHHNDQIGVMFQVSYGMSLEDIREAVNRGYFIIKIKTGQPGTQREMLQKDKDRLSEIHDLLNDRSTVQTEDGRILYTLDANGRYKKRETLEELINHAEKIGAWDHILFIEEPLSDDNEQKVSGLGIPIAADDSLHCEEDVRKRIEQGYEVIVLKGIAKTLSLSLKMARLAHKEGIPCVCSDLTVNPILVDWHKLLAAHLPPFPGLDMGIMETNGDMNYQNWSQMKSYHPSGDASWTEVTEGTFELGDDFYEESAGIFYPSSHYEKLLSVT</sequence>
<evidence type="ECO:0000313" key="5">
    <source>
        <dbReference type="Proteomes" id="UP000317593"/>
    </source>
</evidence>
<organism evidence="4 5">
    <name type="scientific">Fodinibius sediminis</name>
    <dbReference type="NCBI Taxonomy" id="1214077"/>
    <lineage>
        <taxon>Bacteria</taxon>
        <taxon>Pseudomonadati</taxon>
        <taxon>Balneolota</taxon>
        <taxon>Balneolia</taxon>
        <taxon>Balneolales</taxon>
        <taxon>Balneolaceae</taxon>
        <taxon>Fodinibius</taxon>
    </lineage>
</organism>
<dbReference type="InterPro" id="IPR036849">
    <property type="entry name" value="Enolase-like_C_sf"/>
</dbReference>
<dbReference type="EMBL" id="FXTH01000007">
    <property type="protein sequence ID" value="SMO62710.1"/>
    <property type="molecule type" value="Genomic_DNA"/>
</dbReference>
<dbReference type="InterPro" id="IPR034593">
    <property type="entry name" value="DgoD-like"/>
</dbReference>
<dbReference type="PANTHER" id="PTHR48080:SF3">
    <property type="entry name" value="ENOLASE SUPERFAMILY MEMBER DDB_G0284701"/>
    <property type="match status" value="1"/>
</dbReference>
<dbReference type="PANTHER" id="PTHR48080">
    <property type="entry name" value="D-GALACTONATE DEHYDRATASE-RELATED"/>
    <property type="match status" value="1"/>
</dbReference>
<dbReference type="GO" id="GO:0046872">
    <property type="term" value="F:metal ion binding"/>
    <property type="evidence" value="ECO:0007669"/>
    <property type="project" value="UniProtKB-KW"/>
</dbReference>
<dbReference type="Pfam" id="PF13378">
    <property type="entry name" value="MR_MLE_C"/>
    <property type="match status" value="1"/>
</dbReference>
<dbReference type="SUPFAM" id="SSF51604">
    <property type="entry name" value="Enolase C-terminal domain-like"/>
    <property type="match status" value="1"/>
</dbReference>
<dbReference type="Proteomes" id="UP000317593">
    <property type="component" value="Unassembled WGS sequence"/>
</dbReference>
<accession>A0A521CVL5</accession>
<evidence type="ECO:0000313" key="4">
    <source>
        <dbReference type="EMBL" id="SMO62710.1"/>
    </source>
</evidence>
<dbReference type="RefSeq" id="WP_142714336.1">
    <property type="nucleotide sequence ID" value="NZ_FXTH01000007.1"/>
</dbReference>
<protein>
    <submittedName>
        <fullName evidence="4">L-alanine-DL-glutamate epimerase</fullName>
    </submittedName>
</protein>
<name>A0A521CVL5_9BACT</name>
<evidence type="ECO:0000256" key="2">
    <source>
        <dbReference type="ARBA" id="ARBA00022723"/>
    </source>
</evidence>
<evidence type="ECO:0000256" key="1">
    <source>
        <dbReference type="ARBA" id="ARBA00008031"/>
    </source>
</evidence>
<keyword evidence="2" id="KW-0479">Metal-binding</keyword>
<proteinExistence type="inferred from homology"/>
<dbReference type="AlphaFoldDB" id="A0A521CVL5"/>
<feature type="domain" description="Enolase C-terminal" evidence="3">
    <location>
        <begin position="182"/>
        <end position="362"/>
    </location>
</feature>
<evidence type="ECO:0000259" key="3">
    <source>
        <dbReference type="Pfam" id="PF13378"/>
    </source>
</evidence>
<reference evidence="4 5" key="1">
    <citation type="submission" date="2017-05" db="EMBL/GenBank/DDBJ databases">
        <authorList>
            <person name="Varghese N."/>
            <person name="Submissions S."/>
        </authorList>
    </citation>
    <scope>NUCLEOTIDE SEQUENCE [LARGE SCALE GENOMIC DNA]</scope>
    <source>
        <strain evidence="4 5">DSM 21194</strain>
    </source>
</reference>
<comment type="similarity">
    <text evidence="1">Belongs to the mandelate racemase/muconate lactonizing enzyme family.</text>
</comment>
<dbReference type="OrthoDB" id="1099889at2"/>